<organism evidence="1 2">
    <name type="scientific">Clitoria ternatea</name>
    <name type="common">Butterfly pea</name>
    <dbReference type="NCBI Taxonomy" id="43366"/>
    <lineage>
        <taxon>Eukaryota</taxon>
        <taxon>Viridiplantae</taxon>
        <taxon>Streptophyta</taxon>
        <taxon>Embryophyta</taxon>
        <taxon>Tracheophyta</taxon>
        <taxon>Spermatophyta</taxon>
        <taxon>Magnoliopsida</taxon>
        <taxon>eudicotyledons</taxon>
        <taxon>Gunneridae</taxon>
        <taxon>Pentapetalae</taxon>
        <taxon>rosids</taxon>
        <taxon>fabids</taxon>
        <taxon>Fabales</taxon>
        <taxon>Fabaceae</taxon>
        <taxon>Papilionoideae</taxon>
        <taxon>50 kb inversion clade</taxon>
        <taxon>NPAAA clade</taxon>
        <taxon>indigoferoid/millettioid clade</taxon>
        <taxon>Phaseoleae</taxon>
        <taxon>Clitoria</taxon>
    </lineage>
</organism>
<dbReference type="EMBL" id="JAYKXN010000007">
    <property type="protein sequence ID" value="KAK7271738.1"/>
    <property type="molecule type" value="Genomic_DNA"/>
</dbReference>
<keyword evidence="2" id="KW-1185">Reference proteome</keyword>
<evidence type="ECO:0000313" key="2">
    <source>
        <dbReference type="Proteomes" id="UP001359559"/>
    </source>
</evidence>
<comment type="caution">
    <text evidence="1">The sequence shown here is derived from an EMBL/GenBank/DDBJ whole genome shotgun (WGS) entry which is preliminary data.</text>
</comment>
<dbReference type="AlphaFoldDB" id="A0AAN9FDC5"/>
<sequence length="83" mass="9508">MGMQGSFLCGDFRLVVYFWCVKCVACLERALFLCKMDNVYCICVMLLLSHDSALYNFFRGHAALITWAECLEVTIDELTLLLL</sequence>
<protein>
    <submittedName>
        <fullName evidence="1">Uncharacterized protein</fullName>
    </submittedName>
</protein>
<reference evidence="1 2" key="1">
    <citation type="submission" date="2024-01" db="EMBL/GenBank/DDBJ databases">
        <title>The genomes of 5 underutilized Papilionoideae crops provide insights into root nodulation and disease resistance.</title>
        <authorList>
            <person name="Yuan L."/>
        </authorList>
    </citation>
    <scope>NUCLEOTIDE SEQUENCE [LARGE SCALE GENOMIC DNA]</scope>
    <source>
        <strain evidence="1">LY-2023</strain>
        <tissue evidence="1">Leaf</tissue>
    </source>
</reference>
<dbReference type="Proteomes" id="UP001359559">
    <property type="component" value="Unassembled WGS sequence"/>
</dbReference>
<name>A0AAN9FDC5_CLITE</name>
<evidence type="ECO:0000313" key="1">
    <source>
        <dbReference type="EMBL" id="KAK7271738.1"/>
    </source>
</evidence>
<gene>
    <name evidence="1" type="ORF">RJT34_27881</name>
</gene>
<accession>A0AAN9FDC5</accession>
<proteinExistence type="predicted"/>